<reference evidence="1" key="2">
    <citation type="submission" date="2024-08" db="UniProtKB">
        <authorList>
            <consortium name="EnsemblMetazoa"/>
        </authorList>
    </citation>
    <scope>IDENTIFICATION</scope>
</reference>
<dbReference type="KEGG" id="dpa:109539680"/>
<organism evidence="1 2">
    <name type="scientific">Dendroctonus ponderosae</name>
    <name type="common">Mountain pine beetle</name>
    <dbReference type="NCBI Taxonomy" id="77166"/>
    <lineage>
        <taxon>Eukaryota</taxon>
        <taxon>Metazoa</taxon>
        <taxon>Ecdysozoa</taxon>
        <taxon>Arthropoda</taxon>
        <taxon>Hexapoda</taxon>
        <taxon>Insecta</taxon>
        <taxon>Pterygota</taxon>
        <taxon>Neoptera</taxon>
        <taxon>Endopterygota</taxon>
        <taxon>Coleoptera</taxon>
        <taxon>Polyphaga</taxon>
        <taxon>Cucujiformia</taxon>
        <taxon>Curculionidae</taxon>
        <taxon>Scolytinae</taxon>
        <taxon>Dendroctonus</taxon>
    </lineage>
</organism>
<proteinExistence type="predicted"/>
<dbReference type="RefSeq" id="XP_019763136.1">
    <property type="nucleotide sequence ID" value="XM_019907577.2"/>
</dbReference>
<dbReference type="GeneID" id="109539680"/>
<protein>
    <submittedName>
        <fullName evidence="1">Uncharacterized protein</fullName>
    </submittedName>
</protein>
<evidence type="ECO:0000313" key="2">
    <source>
        <dbReference type="Proteomes" id="UP000019118"/>
    </source>
</evidence>
<evidence type="ECO:0000313" key="1">
    <source>
        <dbReference type="EnsemblMetazoa" id="XP_019763136.1"/>
    </source>
</evidence>
<sequence>MVPELENQIPSPRKLKLPIKAIRVLIFIMLILQHCTVSYSQPNCFGPVCKTKVYNDKLCGYVYINQTNQKIMINRNNDSFLYKISTTYQPPDSRWEISNDKQKNIPAFYLFDPNTKRFLCWKSMTGPVVGLTYDRIEKGIKNWDLCKFTDVPPDDTRYNKTHVYLQLVFQKKNITLSFDRKGQTMSQRRIQKCLRKNHMSRHSKMNARKKNKCFGNNLFMLYSKFNEGEGNRGKTAYETLCDGKTAHMDELAGVCERRIPKKRL</sequence>
<keyword evidence="2" id="KW-1185">Reference proteome</keyword>
<dbReference type="Proteomes" id="UP000019118">
    <property type="component" value="Unassembled WGS sequence"/>
</dbReference>
<dbReference type="EnsemblMetazoa" id="XM_019907577.1">
    <property type="protein sequence ID" value="XP_019763136.1"/>
    <property type="gene ID" value="LOC109539680"/>
</dbReference>
<accession>A0AAR5PQR4</accession>
<name>A0AAR5PQR4_DENPD</name>
<dbReference type="AlphaFoldDB" id="A0AAR5PQR4"/>
<reference evidence="2" key="1">
    <citation type="journal article" date="2013" name="Genome Biol.">
        <title>Draft genome of the mountain pine beetle, Dendroctonus ponderosae Hopkins, a major forest pest.</title>
        <authorList>
            <person name="Keeling C.I."/>
            <person name="Yuen M.M."/>
            <person name="Liao N.Y."/>
            <person name="Docking T.R."/>
            <person name="Chan S.K."/>
            <person name="Taylor G.A."/>
            <person name="Palmquist D.L."/>
            <person name="Jackman S.D."/>
            <person name="Nguyen A."/>
            <person name="Li M."/>
            <person name="Henderson H."/>
            <person name="Janes J.K."/>
            <person name="Zhao Y."/>
            <person name="Pandoh P."/>
            <person name="Moore R."/>
            <person name="Sperling F.A."/>
            <person name="Huber D.P."/>
            <person name="Birol I."/>
            <person name="Jones S.J."/>
            <person name="Bohlmann J."/>
        </authorList>
    </citation>
    <scope>NUCLEOTIDE SEQUENCE</scope>
</reference>